<dbReference type="RefSeq" id="WP_100899058.1">
    <property type="nucleotide sequence ID" value="NZ_CAWNNC010000001.1"/>
</dbReference>
<evidence type="ECO:0000313" key="1">
    <source>
        <dbReference type="EMBL" id="AUB37412.1"/>
    </source>
</evidence>
<proteinExistence type="predicted"/>
<accession>A0A2K8SPM5</accession>
<evidence type="ECO:0000313" key="2">
    <source>
        <dbReference type="Proteomes" id="UP000232003"/>
    </source>
</evidence>
<dbReference type="AlphaFoldDB" id="A0A2K8SPM5"/>
<organism evidence="1 2">
    <name type="scientific">Nostoc flagelliforme CCNUN1</name>
    <dbReference type="NCBI Taxonomy" id="2038116"/>
    <lineage>
        <taxon>Bacteria</taxon>
        <taxon>Bacillati</taxon>
        <taxon>Cyanobacteriota</taxon>
        <taxon>Cyanophyceae</taxon>
        <taxon>Nostocales</taxon>
        <taxon>Nostocaceae</taxon>
        <taxon>Nostoc</taxon>
    </lineage>
</organism>
<name>A0A2K8SPM5_9NOSO</name>
<dbReference type="OrthoDB" id="588461at2"/>
<protein>
    <submittedName>
        <fullName evidence="1">Uncharacterized protein</fullName>
    </submittedName>
</protein>
<sequence>MTANISFSNVDRAIDAAFKEAVFLLGREFTKSITSNVWQWPTAPSPRNIIDTGRLRSSQQVSFQGVGQVTFAWPVDYSFYVHQGYTMSDGTVIPGRPWTTHALANFDVTRTVSTILRRDLGNG</sequence>
<dbReference type="EMBL" id="CP024785">
    <property type="protein sequence ID" value="AUB37412.1"/>
    <property type="molecule type" value="Genomic_DNA"/>
</dbReference>
<dbReference type="Proteomes" id="UP000232003">
    <property type="component" value="Chromosome"/>
</dbReference>
<gene>
    <name evidence="1" type="ORF">COO91_03357</name>
</gene>
<reference evidence="1 2" key="1">
    <citation type="submission" date="2017-11" db="EMBL/GenBank/DDBJ databases">
        <title>Complete genome of a free-living desiccation-tolerant cyanobacterium and its photosynthetic adaptation to extreme terrestrial habitat.</title>
        <authorList>
            <person name="Shang J."/>
        </authorList>
    </citation>
    <scope>NUCLEOTIDE SEQUENCE [LARGE SCALE GENOMIC DNA]</scope>
    <source>
        <strain evidence="1 2">CCNUN1</strain>
    </source>
</reference>
<keyword evidence="2" id="KW-1185">Reference proteome</keyword>
<dbReference type="KEGG" id="nfl:COO91_03357"/>